<organism evidence="3 4">
    <name type="scientific">Trametes cubensis</name>
    <dbReference type="NCBI Taxonomy" id="1111947"/>
    <lineage>
        <taxon>Eukaryota</taxon>
        <taxon>Fungi</taxon>
        <taxon>Dikarya</taxon>
        <taxon>Basidiomycota</taxon>
        <taxon>Agaricomycotina</taxon>
        <taxon>Agaricomycetes</taxon>
        <taxon>Polyporales</taxon>
        <taxon>Polyporaceae</taxon>
        <taxon>Trametes</taxon>
    </lineage>
</organism>
<dbReference type="EMBL" id="JAPEVG010000398">
    <property type="protein sequence ID" value="KAJ8463371.1"/>
    <property type="molecule type" value="Genomic_DNA"/>
</dbReference>
<evidence type="ECO:0000313" key="4">
    <source>
        <dbReference type="Proteomes" id="UP001215151"/>
    </source>
</evidence>
<reference evidence="3" key="1">
    <citation type="submission" date="2022-11" db="EMBL/GenBank/DDBJ databases">
        <title>Genome Sequence of Cubamyces cubensis.</title>
        <authorList>
            <person name="Buettner E."/>
        </authorList>
    </citation>
    <scope>NUCLEOTIDE SEQUENCE</scope>
    <source>
        <strain evidence="3">MPL-01</strain>
    </source>
</reference>
<sequence length="319" mass="35610">MTRAVRTRAEAPLGPEPSALRASQPPCVGRTSQARRRVEPPEDRVHNFACLRSIRLAAICVCAAECAAESAQQNGDGAAMPAEELEDAERLAGALERLASTWVSYMLWPFAAQDGSGQEFDEISSSGYATPTPADVVSRLDDVLSRHLSERLREDVLRRDKYTCVYTGLGDADYSEIDGTLEVAHIFKRAVARSDDGKYARIATFDILKHYCELDDSLLEELSQEVDQPHNAILLKHDVHDAFNQLYWCLKPTETPQRYQFDFMPGFVWTKPVDTHHTFYNHSASTELHHDAQSTSAPDPPPLDDSPSPSSGKRDREEH</sequence>
<feature type="domain" description="HNH nuclease" evidence="2">
    <location>
        <begin position="164"/>
        <end position="250"/>
    </location>
</feature>
<proteinExistence type="predicted"/>
<dbReference type="Pfam" id="PF13391">
    <property type="entry name" value="HNH_2"/>
    <property type="match status" value="1"/>
</dbReference>
<protein>
    <recommendedName>
        <fullName evidence="2">HNH nuclease domain-containing protein</fullName>
    </recommendedName>
</protein>
<dbReference type="InterPro" id="IPR003615">
    <property type="entry name" value="HNH_nuc"/>
</dbReference>
<name>A0AAD7TK25_9APHY</name>
<evidence type="ECO:0000313" key="3">
    <source>
        <dbReference type="EMBL" id="KAJ8463371.1"/>
    </source>
</evidence>
<comment type="caution">
    <text evidence="3">The sequence shown here is derived from an EMBL/GenBank/DDBJ whole genome shotgun (WGS) entry which is preliminary data.</text>
</comment>
<accession>A0AAD7TK25</accession>
<dbReference type="Proteomes" id="UP001215151">
    <property type="component" value="Unassembled WGS sequence"/>
</dbReference>
<evidence type="ECO:0000256" key="1">
    <source>
        <dbReference type="SAM" id="MobiDB-lite"/>
    </source>
</evidence>
<evidence type="ECO:0000259" key="2">
    <source>
        <dbReference type="Pfam" id="PF13391"/>
    </source>
</evidence>
<keyword evidence="4" id="KW-1185">Reference proteome</keyword>
<gene>
    <name evidence="3" type="ORF">ONZ51_g10297</name>
</gene>
<feature type="region of interest" description="Disordered" evidence="1">
    <location>
        <begin position="286"/>
        <end position="319"/>
    </location>
</feature>
<dbReference type="AlphaFoldDB" id="A0AAD7TK25"/>
<feature type="region of interest" description="Disordered" evidence="1">
    <location>
        <begin position="1"/>
        <end position="41"/>
    </location>
</feature>